<accession>A0A8S3Y683</accession>
<dbReference type="Pfam" id="PF03372">
    <property type="entry name" value="Exo_endo_phos"/>
    <property type="match status" value="1"/>
</dbReference>
<proteinExistence type="predicted"/>
<evidence type="ECO:0000259" key="1">
    <source>
        <dbReference type="Pfam" id="PF03372"/>
    </source>
</evidence>
<dbReference type="InterPro" id="IPR052560">
    <property type="entry name" value="RdDP_mobile_element"/>
</dbReference>
<dbReference type="Proteomes" id="UP000691718">
    <property type="component" value="Unassembled WGS sequence"/>
</dbReference>
<dbReference type="PANTHER" id="PTHR36688">
    <property type="entry name" value="ENDO/EXONUCLEASE/PHOSPHATASE DOMAIN-CONTAINING PROTEIN"/>
    <property type="match status" value="1"/>
</dbReference>
<dbReference type="AlphaFoldDB" id="A0A8S3Y683"/>
<dbReference type="InterPro" id="IPR005135">
    <property type="entry name" value="Endo/exonuclease/phosphatase"/>
</dbReference>
<feature type="domain" description="Endonuclease/exonuclease/phosphatase" evidence="1">
    <location>
        <begin position="10"/>
        <end position="200"/>
    </location>
</feature>
<keyword evidence="3" id="KW-1185">Reference proteome</keyword>
<reference evidence="2" key="1">
    <citation type="submission" date="2021-04" db="EMBL/GenBank/DDBJ databases">
        <authorList>
            <person name="Tunstrom K."/>
        </authorList>
    </citation>
    <scope>NUCLEOTIDE SEQUENCE</scope>
</reference>
<name>A0A8S3Y683_PARAO</name>
<organism evidence="2 3">
    <name type="scientific">Parnassius apollo</name>
    <name type="common">Apollo butterfly</name>
    <name type="synonym">Papilio apollo</name>
    <dbReference type="NCBI Taxonomy" id="110799"/>
    <lineage>
        <taxon>Eukaryota</taxon>
        <taxon>Metazoa</taxon>
        <taxon>Ecdysozoa</taxon>
        <taxon>Arthropoda</taxon>
        <taxon>Hexapoda</taxon>
        <taxon>Insecta</taxon>
        <taxon>Pterygota</taxon>
        <taxon>Neoptera</taxon>
        <taxon>Endopterygota</taxon>
        <taxon>Lepidoptera</taxon>
        <taxon>Glossata</taxon>
        <taxon>Ditrysia</taxon>
        <taxon>Papilionoidea</taxon>
        <taxon>Papilionidae</taxon>
        <taxon>Parnassiinae</taxon>
        <taxon>Parnassini</taxon>
        <taxon>Parnassius</taxon>
        <taxon>Parnassius</taxon>
    </lineage>
</organism>
<comment type="caution">
    <text evidence="2">The sequence shown here is derived from an EMBL/GenBank/DDBJ whole genome shotgun (WGS) entry which is preliminary data.</text>
</comment>
<dbReference type="EMBL" id="CAJQZP010001576">
    <property type="protein sequence ID" value="CAG5055373.1"/>
    <property type="molecule type" value="Genomic_DNA"/>
</dbReference>
<sequence>MYWNPDGIRQKLQELRTVAQQQDIHIILLGETILNPKTQIKLPNFHIYRRDEVTSQGAAYRGTAVLVRRDIVHQELELPSYQTMRSIGIRMEAAGEELRIYAAYHPPGTPFCSSDIRRVMEGDTPIIIAGDLNAKNPAWGSRVITPPGLELYEDAEKSLYDVLGPEEPTHVPTDPRRHPDVLDIVLTRNVNYPIVVEVLYDLPSQHLPLLITLGLKAVTTPPRAFKTRVDWRLYCQHIQQRPPAHHPISTANDVEAAATRITNNIKEALHAASTVVPITARRDDLPREICVQIKRKRALRKLWARTRCPRIKTQLNTLSEELSVAVQAFRGEAWDRRIQKADEYDASLYKLNRQLTKTKPPVCPLTNNAGKRCYDAKGRADILVEHFEEQFMPNPASAEFMELHARKESRVQEFLSSPAPPLAGEWFISPAELRRTVTRLQPRKAPGHDGITNAALRQLPNRVLVELGRLYNGILRTSHFPEDWKKGKVIVLPKPGKDRRRAASYRPITLLPHIAKLFERLLLRRLRPCI</sequence>
<dbReference type="OrthoDB" id="10065625at2759"/>
<gene>
    <name evidence="2" type="ORF">PAPOLLO_LOCUS26289</name>
</gene>
<protein>
    <submittedName>
        <fullName evidence="2">(apollo) hypothetical protein</fullName>
    </submittedName>
</protein>
<dbReference type="PANTHER" id="PTHR36688:SF2">
    <property type="entry name" value="ENDONUCLEASE_EXONUCLEASE_PHOSPHATASE DOMAIN-CONTAINING PROTEIN"/>
    <property type="match status" value="1"/>
</dbReference>
<evidence type="ECO:0000313" key="3">
    <source>
        <dbReference type="Proteomes" id="UP000691718"/>
    </source>
</evidence>
<evidence type="ECO:0000313" key="2">
    <source>
        <dbReference type="EMBL" id="CAG5055373.1"/>
    </source>
</evidence>
<dbReference type="GO" id="GO:0003824">
    <property type="term" value="F:catalytic activity"/>
    <property type="evidence" value="ECO:0007669"/>
    <property type="project" value="InterPro"/>
</dbReference>